<evidence type="ECO:0000313" key="1">
    <source>
        <dbReference type="EMBL" id="KAK9533016.1"/>
    </source>
</evidence>
<dbReference type="EMBL" id="JBCEZU010000078">
    <property type="protein sequence ID" value="KAK9533016.1"/>
    <property type="molecule type" value="Genomic_DNA"/>
</dbReference>
<gene>
    <name evidence="1" type="ORF">VZT92_010372</name>
</gene>
<proteinExistence type="predicted"/>
<dbReference type="AlphaFoldDB" id="A0AAW1FDU3"/>
<protein>
    <submittedName>
        <fullName evidence="1">Uncharacterized protein</fullName>
    </submittedName>
</protein>
<sequence>MAKGMKPTWSHSMRHSPCLKLRVDTKRINFPSNSEGDDRQIVKPTTITISAPRTPSSSTNQIVALLELDFAEFKELTQVRLSGRPDSTVKQLKEELQQLKRDSEAFSEDCVPDPCIVSAPAQQCPGSS</sequence>
<dbReference type="Proteomes" id="UP001488805">
    <property type="component" value="Unassembled WGS sequence"/>
</dbReference>
<reference evidence="1 2" key="1">
    <citation type="journal article" date="2024" name="Genome Biol. Evol.">
        <title>Chromosome-level genome assembly of the viviparous eelpout Zoarces viviparus.</title>
        <authorList>
            <person name="Fuhrmann N."/>
            <person name="Brasseur M.V."/>
            <person name="Bakowski C.E."/>
            <person name="Podsiadlowski L."/>
            <person name="Prost S."/>
            <person name="Krehenwinkel H."/>
            <person name="Mayer C."/>
        </authorList>
    </citation>
    <scope>NUCLEOTIDE SEQUENCE [LARGE SCALE GENOMIC DNA]</scope>
    <source>
        <strain evidence="1">NO-MEL_2022_Ind0_liver</strain>
    </source>
</reference>
<evidence type="ECO:0000313" key="2">
    <source>
        <dbReference type="Proteomes" id="UP001488805"/>
    </source>
</evidence>
<accession>A0AAW1FDU3</accession>
<keyword evidence="2" id="KW-1185">Reference proteome</keyword>
<name>A0AAW1FDU3_ZOAVI</name>
<organism evidence="1 2">
    <name type="scientific">Zoarces viviparus</name>
    <name type="common">Viviparous eelpout</name>
    <name type="synonym">Blennius viviparus</name>
    <dbReference type="NCBI Taxonomy" id="48416"/>
    <lineage>
        <taxon>Eukaryota</taxon>
        <taxon>Metazoa</taxon>
        <taxon>Chordata</taxon>
        <taxon>Craniata</taxon>
        <taxon>Vertebrata</taxon>
        <taxon>Euteleostomi</taxon>
        <taxon>Actinopterygii</taxon>
        <taxon>Neopterygii</taxon>
        <taxon>Teleostei</taxon>
        <taxon>Neoteleostei</taxon>
        <taxon>Acanthomorphata</taxon>
        <taxon>Eupercaria</taxon>
        <taxon>Perciformes</taxon>
        <taxon>Cottioidei</taxon>
        <taxon>Zoarcales</taxon>
        <taxon>Zoarcidae</taxon>
        <taxon>Zoarcinae</taxon>
        <taxon>Zoarces</taxon>
    </lineage>
</organism>
<comment type="caution">
    <text evidence="1">The sequence shown here is derived from an EMBL/GenBank/DDBJ whole genome shotgun (WGS) entry which is preliminary data.</text>
</comment>